<feature type="non-terminal residue" evidence="3">
    <location>
        <position position="165"/>
    </location>
</feature>
<dbReference type="EMBL" id="VXBU01015246">
    <property type="protein sequence ID" value="NXN87952.1"/>
    <property type="molecule type" value="Genomic_DNA"/>
</dbReference>
<dbReference type="GO" id="GO:0016324">
    <property type="term" value="C:apical plasma membrane"/>
    <property type="evidence" value="ECO:0007669"/>
    <property type="project" value="TreeGrafter"/>
</dbReference>
<sequence length="165" mass="17686">MFVTVPFFIFLLGSVPLVALAQEASSVLEGEESATIDFREKNDTEFEELVFSSLFSPQFLSLPTRLHTVTNLLQFGELKTTEGTFVPQFGDLKTTESAVDGESENATAYEVNTEGVDGKRREEPEGTDEGGLGTVALVGIIIGIIVAVGILAGIVIAVVRKMSGR</sequence>
<keyword evidence="1" id="KW-0472">Membrane</keyword>
<evidence type="ECO:0000313" key="3">
    <source>
        <dbReference type="EMBL" id="NXN87952.1"/>
    </source>
</evidence>
<comment type="caution">
    <text evidence="3">The sequence shown here is derived from an EMBL/GenBank/DDBJ whole genome shotgun (WGS) entry which is preliminary data.</text>
</comment>
<dbReference type="Proteomes" id="UP000532545">
    <property type="component" value="Unassembled WGS sequence"/>
</dbReference>
<organism evidence="3 4">
    <name type="scientific">Bombycilla garrulus</name>
    <name type="common">Bohemian waxwing</name>
    <name type="synonym">Lanius garrulus</name>
    <dbReference type="NCBI Taxonomy" id="125297"/>
    <lineage>
        <taxon>Eukaryota</taxon>
        <taxon>Metazoa</taxon>
        <taxon>Chordata</taxon>
        <taxon>Craniata</taxon>
        <taxon>Vertebrata</taxon>
        <taxon>Euteleostomi</taxon>
        <taxon>Archelosauria</taxon>
        <taxon>Archosauria</taxon>
        <taxon>Dinosauria</taxon>
        <taxon>Saurischia</taxon>
        <taxon>Theropoda</taxon>
        <taxon>Coelurosauria</taxon>
        <taxon>Aves</taxon>
        <taxon>Neognathae</taxon>
        <taxon>Neoaves</taxon>
        <taxon>Telluraves</taxon>
        <taxon>Australaves</taxon>
        <taxon>Passeriformes</taxon>
        <taxon>Bombycillidae</taxon>
        <taxon>Bombycilla</taxon>
    </lineage>
</organism>
<feature type="chain" id="PRO_5029624353" evidence="2">
    <location>
        <begin position="22"/>
        <end position="165"/>
    </location>
</feature>
<dbReference type="GO" id="GO:0030027">
    <property type="term" value="C:lamellipodium"/>
    <property type="evidence" value="ECO:0007669"/>
    <property type="project" value="TreeGrafter"/>
</dbReference>
<accession>A0A7L1MKR7</accession>
<keyword evidence="1" id="KW-0812">Transmembrane</keyword>
<evidence type="ECO:0000256" key="2">
    <source>
        <dbReference type="SAM" id="SignalP"/>
    </source>
</evidence>
<dbReference type="InterPro" id="IPR052684">
    <property type="entry name" value="Podoplanin_domain"/>
</dbReference>
<feature type="transmembrane region" description="Helical" evidence="1">
    <location>
        <begin position="135"/>
        <end position="159"/>
    </location>
</feature>
<evidence type="ECO:0000256" key="1">
    <source>
        <dbReference type="SAM" id="Phobius"/>
    </source>
</evidence>
<feature type="signal peptide" evidence="2">
    <location>
        <begin position="1"/>
        <end position="21"/>
    </location>
</feature>
<dbReference type="OrthoDB" id="9049279at2759"/>
<keyword evidence="4" id="KW-1185">Reference proteome</keyword>
<dbReference type="GO" id="GO:0007155">
    <property type="term" value="P:cell adhesion"/>
    <property type="evidence" value="ECO:0007669"/>
    <property type="project" value="TreeGrafter"/>
</dbReference>
<dbReference type="Pfam" id="PF05808">
    <property type="entry name" value="Podoplanin"/>
    <property type="match status" value="1"/>
</dbReference>
<dbReference type="PANTHER" id="PTHR47390">
    <property type="entry name" value="PODOPLANIN"/>
    <property type="match status" value="1"/>
</dbReference>
<name>A0A7L1MKR7_BOMGA</name>
<proteinExistence type="predicted"/>
<dbReference type="GO" id="GO:1901731">
    <property type="term" value="P:positive regulation of platelet aggregation"/>
    <property type="evidence" value="ECO:0007669"/>
    <property type="project" value="TreeGrafter"/>
</dbReference>
<dbReference type="GO" id="GO:0016477">
    <property type="term" value="P:cell migration"/>
    <property type="evidence" value="ECO:0007669"/>
    <property type="project" value="TreeGrafter"/>
</dbReference>
<keyword evidence="2" id="KW-0732">Signal</keyword>
<protein>
    <submittedName>
        <fullName evidence="3">PDPN protein</fullName>
    </submittedName>
</protein>
<gene>
    <name evidence="3" type="primary">Pdpn</name>
    <name evidence="3" type="ORF">BOMGAR_R07385</name>
</gene>
<dbReference type="GO" id="GO:0016323">
    <property type="term" value="C:basolateral plasma membrane"/>
    <property type="evidence" value="ECO:0007669"/>
    <property type="project" value="TreeGrafter"/>
</dbReference>
<evidence type="ECO:0000313" key="4">
    <source>
        <dbReference type="Proteomes" id="UP000532545"/>
    </source>
</evidence>
<keyword evidence="1" id="KW-1133">Transmembrane helix</keyword>
<reference evidence="3 4" key="1">
    <citation type="submission" date="2019-09" db="EMBL/GenBank/DDBJ databases">
        <title>Bird 10,000 Genomes (B10K) Project - Family phase.</title>
        <authorList>
            <person name="Zhang G."/>
        </authorList>
    </citation>
    <scope>NUCLEOTIDE SEQUENCE [LARGE SCALE GENOMIC DNA]</scope>
    <source>
        <strain evidence="3">B10K-DU-002-23</strain>
        <tissue evidence="3">Muscle</tissue>
    </source>
</reference>
<dbReference type="GO" id="GO:0007165">
    <property type="term" value="P:signal transduction"/>
    <property type="evidence" value="ECO:0007669"/>
    <property type="project" value="TreeGrafter"/>
</dbReference>
<feature type="non-terminal residue" evidence="3">
    <location>
        <position position="1"/>
    </location>
</feature>
<dbReference type="PANTHER" id="PTHR47390:SF1">
    <property type="entry name" value="PODOPLANIN"/>
    <property type="match status" value="1"/>
</dbReference>
<dbReference type="AlphaFoldDB" id="A0A7L1MKR7"/>